<keyword evidence="1" id="KW-0732">Signal</keyword>
<evidence type="ECO:0000313" key="4">
    <source>
        <dbReference type="Proteomes" id="UP000596742"/>
    </source>
</evidence>
<dbReference type="InterPro" id="IPR008983">
    <property type="entry name" value="Tumour_necrosis_fac-like_dom"/>
</dbReference>
<feature type="chain" id="PRO_5032555290" description="C1q domain-containing protein" evidence="1">
    <location>
        <begin position="17"/>
        <end position="183"/>
    </location>
</feature>
<dbReference type="OrthoDB" id="6208681at2759"/>
<sequence length="183" mass="20652">MKVQFLIVFFLAAVRCQTTESVFDLYPELKRTIDGLESEIKTLKAKIDTRAFLTAWVPDSKTMSKNGVIPFTIIKAMHGVRNVSTMTSRGVFTCEKTGYYFVSFFVTSKSPLILAPVTLAILYKNKYDILARATKRGGDDYETNAAMTITQLNKGDSLSVRARFDGMNVYNTYDSVFTILQIY</sequence>
<evidence type="ECO:0000256" key="1">
    <source>
        <dbReference type="SAM" id="SignalP"/>
    </source>
</evidence>
<evidence type="ECO:0000313" key="3">
    <source>
        <dbReference type="EMBL" id="VDI16121.1"/>
    </source>
</evidence>
<proteinExistence type="predicted"/>
<protein>
    <recommendedName>
        <fullName evidence="2">C1q domain-containing protein</fullName>
    </recommendedName>
</protein>
<organism evidence="3 4">
    <name type="scientific">Mytilus galloprovincialis</name>
    <name type="common">Mediterranean mussel</name>
    <dbReference type="NCBI Taxonomy" id="29158"/>
    <lineage>
        <taxon>Eukaryota</taxon>
        <taxon>Metazoa</taxon>
        <taxon>Spiralia</taxon>
        <taxon>Lophotrochozoa</taxon>
        <taxon>Mollusca</taxon>
        <taxon>Bivalvia</taxon>
        <taxon>Autobranchia</taxon>
        <taxon>Pteriomorphia</taxon>
        <taxon>Mytilida</taxon>
        <taxon>Mytiloidea</taxon>
        <taxon>Mytilidae</taxon>
        <taxon>Mytilinae</taxon>
        <taxon>Mytilus</taxon>
    </lineage>
</organism>
<name>A0A8B6D9S7_MYTGA</name>
<dbReference type="AlphaFoldDB" id="A0A8B6D9S7"/>
<dbReference type="Gene3D" id="2.60.120.40">
    <property type="match status" value="1"/>
</dbReference>
<dbReference type="Proteomes" id="UP000596742">
    <property type="component" value="Unassembled WGS sequence"/>
</dbReference>
<dbReference type="EMBL" id="UYJE01003045">
    <property type="protein sequence ID" value="VDI16121.1"/>
    <property type="molecule type" value="Genomic_DNA"/>
</dbReference>
<dbReference type="SUPFAM" id="SSF49842">
    <property type="entry name" value="TNF-like"/>
    <property type="match status" value="1"/>
</dbReference>
<dbReference type="InterPro" id="IPR001073">
    <property type="entry name" value="C1q_dom"/>
</dbReference>
<gene>
    <name evidence="3" type="ORF">MGAL_10B079481</name>
</gene>
<keyword evidence="4" id="KW-1185">Reference proteome</keyword>
<dbReference type="Pfam" id="PF00386">
    <property type="entry name" value="C1q"/>
    <property type="match status" value="1"/>
</dbReference>
<feature type="domain" description="C1q" evidence="2">
    <location>
        <begin position="87"/>
        <end position="177"/>
    </location>
</feature>
<accession>A0A8B6D9S7</accession>
<reference evidence="3" key="1">
    <citation type="submission" date="2018-11" db="EMBL/GenBank/DDBJ databases">
        <authorList>
            <person name="Alioto T."/>
            <person name="Alioto T."/>
        </authorList>
    </citation>
    <scope>NUCLEOTIDE SEQUENCE</scope>
</reference>
<comment type="caution">
    <text evidence="3">The sequence shown here is derived from an EMBL/GenBank/DDBJ whole genome shotgun (WGS) entry which is preliminary data.</text>
</comment>
<feature type="signal peptide" evidence="1">
    <location>
        <begin position="1"/>
        <end position="16"/>
    </location>
</feature>
<evidence type="ECO:0000259" key="2">
    <source>
        <dbReference type="Pfam" id="PF00386"/>
    </source>
</evidence>